<comment type="function">
    <text evidence="5">Responsible for synthesis of pseudouridine from uracil-516 in 16S ribosomal RNA.</text>
</comment>
<dbReference type="EMBL" id="BMXV01000008">
    <property type="protein sequence ID" value="GGY82828.1"/>
    <property type="molecule type" value="Genomic_DNA"/>
</dbReference>
<keyword evidence="2 6" id="KW-0694">RNA-binding</keyword>
<evidence type="ECO:0000256" key="4">
    <source>
        <dbReference type="ARBA" id="ARBA00036749"/>
    </source>
</evidence>
<gene>
    <name evidence="9" type="primary">rsuA</name>
    <name evidence="9" type="ORF">GCM10007071_32900</name>
</gene>
<comment type="similarity">
    <text evidence="1 7">Belongs to the pseudouridine synthase RsuA family.</text>
</comment>
<dbReference type="CDD" id="cd02553">
    <property type="entry name" value="PseudoU_synth_RsuA"/>
    <property type="match status" value="1"/>
</dbReference>
<dbReference type="PROSITE" id="PS50889">
    <property type="entry name" value="S4"/>
    <property type="match status" value="1"/>
</dbReference>
<dbReference type="NCBIfam" id="TIGR00093">
    <property type="entry name" value="pseudouridine synthase"/>
    <property type="match status" value="1"/>
</dbReference>
<dbReference type="Proteomes" id="UP000601597">
    <property type="component" value="Unassembled WGS sequence"/>
</dbReference>
<dbReference type="InterPro" id="IPR036986">
    <property type="entry name" value="S4_RNA-bd_sf"/>
</dbReference>
<organism evidence="9 10">
    <name type="scientific">Marinobacter zhanjiangensis</name>
    <dbReference type="NCBI Taxonomy" id="578215"/>
    <lineage>
        <taxon>Bacteria</taxon>
        <taxon>Pseudomonadati</taxon>
        <taxon>Pseudomonadota</taxon>
        <taxon>Gammaproteobacteria</taxon>
        <taxon>Pseudomonadales</taxon>
        <taxon>Marinobacteraceae</taxon>
        <taxon>Marinobacter</taxon>
    </lineage>
</organism>
<dbReference type="Pfam" id="PF01479">
    <property type="entry name" value="S4"/>
    <property type="match status" value="1"/>
</dbReference>
<dbReference type="InterPro" id="IPR020103">
    <property type="entry name" value="PsdUridine_synth_cat_dom_sf"/>
</dbReference>
<proteinExistence type="inferred from homology"/>
<comment type="caution">
    <text evidence="9">The sequence shown here is derived from an EMBL/GenBank/DDBJ whole genome shotgun (WGS) entry which is preliminary data.</text>
</comment>
<feature type="domain" description="RNA-binding S4" evidence="8">
    <location>
        <begin position="13"/>
        <end position="71"/>
    </location>
</feature>
<protein>
    <recommendedName>
        <fullName evidence="7">Pseudouridine synthase</fullName>
        <ecNumber evidence="7">5.4.99.-</ecNumber>
    </recommendedName>
</protein>
<reference evidence="10" key="1">
    <citation type="journal article" date="2019" name="Int. J. Syst. Evol. Microbiol.">
        <title>The Global Catalogue of Microorganisms (GCM) 10K type strain sequencing project: providing services to taxonomists for standard genome sequencing and annotation.</title>
        <authorList>
            <consortium name="The Broad Institute Genomics Platform"/>
            <consortium name="The Broad Institute Genome Sequencing Center for Infectious Disease"/>
            <person name="Wu L."/>
            <person name="Ma J."/>
        </authorList>
    </citation>
    <scope>NUCLEOTIDE SEQUENCE [LARGE SCALE GENOMIC DNA]</scope>
    <source>
        <strain evidence="10">KCTC 22280</strain>
    </source>
</reference>
<name>A0ABQ3BBL8_9GAMM</name>
<evidence type="ECO:0000256" key="1">
    <source>
        <dbReference type="ARBA" id="ARBA00008348"/>
    </source>
</evidence>
<keyword evidence="10" id="KW-1185">Reference proteome</keyword>
<evidence type="ECO:0000256" key="7">
    <source>
        <dbReference type="RuleBase" id="RU003887"/>
    </source>
</evidence>
<dbReference type="Gene3D" id="3.30.70.580">
    <property type="entry name" value="Pseudouridine synthase I, catalytic domain, N-terminal subdomain"/>
    <property type="match status" value="1"/>
</dbReference>
<evidence type="ECO:0000313" key="9">
    <source>
        <dbReference type="EMBL" id="GGY82828.1"/>
    </source>
</evidence>
<dbReference type="Gene3D" id="3.30.70.1560">
    <property type="entry name" value="Alpha-L RNA-binding motif"/>
    <property type="match status" value="1"/>
</dbReference>
<dbReference type="InterPro" id="IPR018496">
    <property type="entry name" value="PsdUridine_synth_RsuA/RluB_CS"/>
</dbReference>
<dbReference type="EC" id="5.4.99.-" evidence="7"/>
<dbReference type="InterPro" id="IPR000748">
    <property type="entry name" value="PsdUridine_synth_RsuA/RluB/E/F"/>
</dbReference>
<dbReference type="SUPFAM" id="SSF55120">
    <property type="entry name" value="Pseudouridine synthase"/>
    <property type="match status" value="1"/>
</dbReference>
<dbReference type="CDD" id="cd00165">
    <property type="entry name" value="S4"/>
    <property type="match status" value="1"/>
</dbReference>
<dbReference type="Gene3D" id="3.10.290.10">
    <property type="entry name" value="RNA-binding S4 domain"/>
    <property type="match status" value="1"/>
</dbReference>
<dbReference type="InterPro" id="IPR020094">
    <property type="entry name" value="TruA/RsuA/RluB/E/F_N"/>
</dbReference>
<sequence length="245" mass="27161">MQLTLQSNPDLCLKLSRILSNQNGISRQQANRTIACGHVRVDGQICTDAAREVSRFQSVVVGRQILQPGEPAHYLMLHKPAGYLSATRDPVHPTVMELVPPELRGHLHIAGRLDRATTGLLILSNDGGWSRRLTEPRIKIPKVYRVTTAHPIGQDAAHRFAEGLWFAHEQLTTSPATLEPLAPCEARVTIFEGRYHQVKRMFHAVGNRVTRLHRERIGGIALPDDLPPGACRSLTPAEIGSVRSR</sequence>
<accession>A0ABQ3BBL8</accession>
<comment type="catalytic activity">
    <reaction evidence="4">
        <text>uridine(516) in 16S rRNA = pseudouridine(516) in 16S rRNA</text>
        <dbReference type="Rhea" id="RHEA:38867"/>
        <dbReference type="Rhea" id="RHEA-COMP:10089"/>
        <dbReference type="Rhea" id="RHEA-COMP:10090"/>
        <dbReference type="ChEBI" id="CHEBI:65314"/>
        <dbReference type="ChEBI" id="CHEBI:65315"/>
        <dbReference type="EC" id="5.4.99.19"/>
    </reaction>
</comment>
<dbReference type="PROSITE" id="PS01149">
    <property type="entry name" value="PSI_RSU"/>
    <property type="match status" value="1"/>
</dbReference>
<evidence type="ECO:0000259" key="8">
    <source>
        <dbReference type="SMART" id="SM00363"/>
    </source>
</evidence>
<evidence type="ECO:0000313" key="10">
    <source>
        <dbReference type="Proteomes" id="UP000601597"/>
    </source>
</evidence>
<evidence type="ECO:0000256" key="3">
    <source>
        <dbReference type="ARBA" id="ARBA00023235"/>
    </source>
</evidence>
<dbReference type="PANTHER" id="PTHR47683">
    <property type="entry name" value="PSEUDOURIDINE SYNTHASE FAMILY PROTEIN-RELATED"/>
    <property type="match status" value="1"/>
</dbReference>
<dbReference type="Pfam" id="PF00849">
    <property type="entry name" value="PseudoU_synth_2"/>
    <property type="match status" value="1"/>
</dbReference>
<keyword evidence="3 7" id="KW-0413">Isomerase</keyword>
<dbReference type="SUPFAM" id="SSF55174">
    <property type="entry name" value="Alpha-L RNA-binding motif"/>
    <property type="match status" value="1"/>
</dbReference>
<evidence type="ECO:0000256" key="2">
    <source>
        <dbReference type="ARBA" id="ARBA00022884"/>
    </source>
</evidence>
<evidence type="ECO:0000256" key="5">
    <source>
        <dbReference type="ARBA" id="ARBA00037590"/>
    </source>
</evidence>
<dbReference type="InterPro" id="IPR042092">
    <property type="entry name" value="PsdUridine_s_RsuA/RluB/E/F_cat"/>
</dbReference>
<dbReference type="SMART" id="SM00363">
    <property type="entry name" value="S4"/>
    <property type="match status" value="1"/>
</dbReference>
<evidence type="ECO:0000256" key="6">
    <source>
        <dbReference type="PROSITE-ProRule" id="PRU00182"/>
    </source>
</evidence>
<dbReference type="InterPro" id="IPR006145">
    <property type="entry name" value="PsdUridine_synth_RsuA/RluA"/>
</dbReference>
<dbReference type="InterPro" id="IPR002942">
    <property type="entry name" value="S4_RNA-bd"/>
</dbReference>
<dbReference type="PANTHER" id="PTHR47683:SF4">
    <property type="entry name" value="PSEUDOURIDINE SYNTHASE"/>
    <property type="match status" value="1"/>
</dbReference>
<dbReference type="InterPro" id="IPR050343">
    <property type="entry name" value="RsuA_PseudoU_synthase"/>
</dbReference>